<dbReference type="WBParaSite" id="RSKR_0000166900.1">
    <property type="protein sequence ID" value="RSKR_0000166900.1"/>
    <property type="gene ID" value="RSKR_0000166900"/>
</dbReference>
<evidence type="ECO:0000313" key="1">
    <source>
        <dbReference type="Proteomes" id="UP000095286"/>
    </source>
</evidence>
<dbReference type="Proteomes" id="UP000095286">
    <property type="component" value="Unplaced"/>
</dbReference>
<protein>
    <submittedName>
        <fullName evidence="2">ATPase_AAA_core domain-containing protein</fullName>
    </submittedName>
</protein>
<organism evidence="1 2">
    <name type="scientific">Rhabditophanes sp. KR3021</name>
    <dbReference type="NCBI Taxonomy" id="114890"/>
    <lineage>
        <taxon>Eukaryota</taxon>
        <taxon>Metazoa</taxon>
        <taxon>Ecdysozoa</taxon>
        <taxon>Nematoda</taxon>
        <taxon>Chromadorea</taxon>
        <taxon>Rhabditida</taxon>
        <taxon>Tylenchina</taxon>
        <taxon>Panagrolaimomorpha</taxon>
        <taxon>Strongyloidoidea</taxon>
        <taxon>Alloionematidae</taxon>
        <taxon>Rhabditophanes</taxon>
    </lineage>
</organism>
<sequence length="414" mass="47748">MNDGKDGFNDNNHGPSLDDVEMVSFQQEQDITLIVEICYQDETIAKRQREDALETPFQDQFEFLNGVRVELRDQDLIHRVRYIRPHSYACEEGVYKRMKEIPSSHFRFFSLNINRFNPLVRDYEENYYVKIMPHKKYDGIWERLCYPPRIKRTAITFGVTYTNLPELKINDVVRSRDKFLLIEGPAGSGKSCVATGLAQTLSIRINNLYPKVLMVEIKCDVLFGRTGCEGSSDLNAVFDTIFRLTNVETRFVFVYLDRLETIQKIPTGQTEITEDSKKIKETLYAKLDTAKQRKNILFIGTTDKSSSVESSLLARCDCKITLTNPCAEQCYGIIRTVIEEFQCSKLLKDDVNFVHERYINHVSCTDKHSKALFEKCKGFVGMSGADVKNIPYNFIDEVYDANDSTIPFIESLHK</sequence>
<evidence type="ECO:0000313" key="2">
    <source>
        <dbReference type="WBParaSite" id="RSKR_0000166900.1"/>
    </source>
</evidence>
<proteinExistence type="predicted"/>
<reference evidence="2" key="1">
    <citation type="submission" date="2016-11" db="UniProtKB">
        <authorList>
            <consortium name="WormBaseParasite"/>
        </authorList>
    </citation>
    <scope>IDENTIFICATION</scope>
    <source>
        <strain evidence="2">KR3021</strain>
    </source>
</reference>
<accession>A0AC35TKS1</accession>
<name>A0AC35TKS1_9BILA</name>